<gene>
    <name evidence="3" type="primary">109540445</name>
</gene>
<dbReference type="GO" id="GO:0043130">
    <property type="term" value="F:ubiquitin binding"/>
    <property type="evidence" value="ECO:0007669"/>
    <property type="project" value="TreeGrafter"/>
</dbReference>
<feature type="domain" description="UBX" evidence="2">
    <location>
        <begin position="527"/>
        <end position="604"/>
    </location>
</feature>
<reference evidence="3" key="2">
    <citation type="submission" date="2024-08" db="UniProtKB">
        <authorList>
            <consortium name="EnsemblMetazoa"/>
        </authorList>
    </citation>
    <scope>IDENTIFICATION</scope>
</reference>
<dbReference type="InterPro" id="IPR006577">
    <property type="entry name" value="UAS"/>
</dbReference>
<accession>A0AAR5PTR6</accession>
<organism evidence="3 4">
    <name type="scientific">Dendroctonus ponderosae</name>
    <name type="common">Mountain pine beetle</name>
    <dbReference type="NCBI Taxonomy" id="77166"/>
    <lineage>
        <taxon>Eukaryota</taxon>
        <taxon>Metazoa</taxon>
        <taxon>Ecdysozoa</taxon>
        <taxon>Arthropoda</taxon>
        <taxon>Hexapoda</taxon>
        <taxon>Insecta</taxon>
        <taxon>Pterygota</taxon>
        <taxon>Neoptera</taxon>
        <taxon>Endopterygota</taxon>
        <taxon>Coleoptera</taxon>
        <taxon>Polyphaga</taxon>
        <taxon>Cucujiformia</taxon>
        <taxon>Curculionidae</taxon>
        <taxon>Scolytinae</taxon>
        <taxon>Dendroctonus</taxon>
    </lineage>
</organism>
<evidence type="ECO:0000313" key="4">
    <source>
        <dbReference type="Proteomes" id="UP000019118"/>
    </source>
</evidence>
<dbReference type="Gene3D" id="3.10.20.90">
    <property type="entry name" value="Phosphatidylinositol 3-kinase Catalytic Subunit, Chain A, domain 1"/>
    <property type="match status" value="2"/>
</dbReference>
<dbReference type="CDD" id="cd01771">
    <property type="entry name" value="UBX_UBXN3A"/>
    <property type="match status" value="1"/>
</dbReference>
<sequence length="607" mass="69056">MSENREVILADFQACTGVDDVAEAIYHLEETNWDLLRAVSRVMPPATQAFHPNNDPDVMIVENDDSDVAAPGPFKPPVLDDSDVEVMEVGNSLGQSPAKRRDVSSNSSQMENNFAVASTSSGSPGASTGPKILNFNIKYCDKVVKIRLPDTANLKDLKQRIQNELNVPPCKQNLSNWARMTTYDSTTFAVLQLPPENDLVLTVKSLNDGVTAENDFPEHEFTIRKNLQTKEKEKRSMPQIVQLDSDEDEFEDASETFNVEDDYFVDNVNTARKREPLIPDNVEDELIGTVTFNERFTARYGSVHPLFFQGTLEQALKEACIRPAKDRKILAVYLHHDASVLTNVFCTQLLGCESVMQVIEKDFVIWGWDFTFESNKHKFCASIANYLGPHTVTNLKDIPVDRLPALVLLAKMRSSIEVFNVIKGNVGVNEVLGTLMECVQLIYESYAVEAKEETERAERELVKWEQDEAYRASLEADRKKEETRQKQEKEEMETKKRIENEIAETAARKEAQRQEVECRLPQEPVAGQGEQTKIRFRLPKGENVERRFTADTPLRVLLDFLIVQGYPSEEYKVISSWPRRDLTALDERQTLKELKLCPQETVILEER</sequence>
<protein>
    <recommendedName>
        <fullName evidence="2">UBX domain-containing protein</fullName>
    </recommendedName>
</protein>
<dbReference type="PANTHER" id="PTHR23322:SF96">
    <property type="entry name" value="FAS-ASSOCIATED FACTOR 1"/>
    <property type="match status" value="1"/>
</dbReference>
<dbReference type="PANTHER" id="PTHR23322">
    <property type="entry name" value="FAS-ASSOCIATED PROTEIN"/>
    <property type="match status" value="1"/>
</dbReference>
<dbReference type="SMART" id="SM00594">
    <property type="entry name" value="UAS"/>
    <property type="match status" value="1"/>
</dbReference>
<dbReference type="Pfam" id="PF14555">
    <property type="entry name" value="UBA_4"/>
    <property type="match status" value="1"/>
</dbReference>
<dbReference type="Gene3D" id="3.40.30.10">
    <property type="entry name" value="Glutaredoxin"/>
    <property type="match status" value="1"/>
</dbReference>
<name>A0AAR5PTR6_DENPD</name>
<evidence type="ECO:0000313" key="3">
    <source>
        <dbReference type="EnsemblMetazoa" id="XP_019764394.1"/>
    </source>
</evidence>
<dbReference type="AlphaFoldDB" id="A0AAR5PTR6"/>
<evidence type="ECO:0000256" key="1">
    <source>
        <dbReference type="SAM" id="MobiDB-lite"/>
    </source>
</evidence>
<dbReference type="GO" id="GO:0005783">
    <property type="term" value="C:endoplasmic reticulum"/>
    <property type="evidence" value="ECO:0007669"/>
    <property type="project" value="TreeGrafter"/>
</dbReference>
<dbReference type="InterPro" id="IPR044541">
    <property type="entry name" value="FAF1_UBA"/>
</dbReference>
<dbReference type="CDD" id="cd14413">
    <property type="entry name" value="UBA_FAF1"/>
    <property type="match status" value="1"/>
</dbReference>
<dbReference type="InterPro" id="IPR033043">
    <property type="entry name" value="FAF1-like_UBX"/>
</dbReference>
<dbReference type="EnsemblMetazoa" id="XM_019908835.1">
    <property type="protein sequence ID" value="XP_019764394.1"/>
    <property type="gene ID" value="LOC109540445"/>
</dbReference>
<dbReference type="InterPro" id="IPR050730">
    <property type="entry name" value="UBX_domain-protein"/>
</dbReference>
<dbReference type="Proteomes" id="UP000019118">
    <property type="component" value="Unassembled WGS sequence"/>
</dbReference>
<feature type="region of interest" description="Disordered" evidence="1">
    <location>
        <begin position="475"/>
        <end position="494"/>
    </location>
</feature>
<dbReference type="InterPro" id="IPR049483">
    <property type="entry name" value="FAF1_2-like_UAS"/>
</dbReference>
<dbReference type="Gene3D" id="1.10.8.10">
    <property type="entry name" value="DNA helicase RuvA subunit, C-terminal domain"/>
    <property type="match status" value="1"/>
</dbReference>
<dbReference type="GO" id="GO:0036503">
    <property type="term" value="P:ERAD pathway"/>
    <property type="evidence" value="ECO:0007669"/>
    <property type="project" value="TreeGrafter"/>
</dbReference>
<dbReference type="SUPFAM" id="SSF52833">
    <property type="entry name" value="Thioredoxin-like"/>
    <property type="match status" value="1"/>
</dbReference>
<dbReference type="Pfam" id="PF00789">
    <property type="entry name" value="UBX"/>
    <property type="match status" value="1"/>
</dbReference>
<dbReference type="Pfam" id="PF21021">
    <property type="entry name" value="FAF1"/>
    <property type="match status" value="1"/>
</dbReference>
<dbReference type="InterPro" id="IPR029071">
    <property type="entry name" value="Ubiquitin-like_domsf"/>
</dbReference>
<dbReference type="SUPFAM" id="SSF54236">
    <property type="entry name" value="Ubiquitin-like"/>
    <property type="match status" value="2"/>
</dbReference>
<proteinExistence type="predicted"/>
<evidence type="ECO:0000259" key="2">
    <source>
        <dbReference type="PROSITE" id="PS50033"/>
    </source>
</evidence>
<dbReference type="CDD" id="cd17129">
    <property type="entry name" value="Ubl1_FAF1"/>
    <property type="match status" value="1"/>
</dbReference>
<dbReference type="InterPro" id="IPR001012">
    <property type="entry name" value="UBX_dom"/>
</dbReference>
<dbReference type="InterPro" id="IPR036249">
    <property type="entry name" value="Thioredoxin-like_sf"/>
</dbReference>
<reference evidence="4" key="1">
    <citation type="journal article" date="2013" name="Genome Biol.">
        <title>Draft genome of the mountain pine beetle, Dendroctonus ponderosae Hopkins, a major forest pest.</title>
        <authorList>
            <person name="Keeling C.I."/>
            <person name="Yuen M.M."/>
            <person name="Liao N.Y."/>
            <person name="Docking T.R."/>
            <person name="Chan S.K."/>
            <person name="Taylor G.A."/>
            <person name="Palmquist D.L."/>
            <person name="Jackman S.D."/>
            <person name="Nguyen A."/>
            <person name="Li M."/>
            <person name="Henderson H."/>
            <person name="Janes J.K."/>
            <person name="Zhao Y."/>
            <person name="Pandoh P."/>
            <person name="Moore R."/>
            <person name="Sperling F.A."/>
            <person name="Huber D.P."/>
            <person name="Birol I."/>
            <person name="Jones S.J."/>
            <person name="Bohlmann J."/>
        </authorList>
    </citation>
    <scope>NUCLEOTIDE SEQUENCE</scope>
</reference>
<dbReference type="PROSITE" id="PS50033">
    <property type="entry name" value="UBX"/>
    <property type="match status" value="1"/>
</dbReference>
<dbReference type="SMART" id="SM00166">
    <property type="entry name" value="UBX"/>
    <property type="match status" value="1"/>
</dbReference>
<dbReference type="GO" id="GO:0005634">
    <property type="term" value="C:nucleus"/>
    <property type="evidence" value="ECO:0007669"/>
    <property type="project" value="TreeGrafter"/>
</dbReference>
<keyword evidence="4" id="KW-1185">Reference proteome</keyword>